<gene>
    <name evidence="1" type="ORF">AWW70_04560</name>
</gene>
<evidence type="ECO:0000313" key="1">
    <source>
        <dbReference type="EMBL" id="KWU67545.1"/>
    </source>
</evidence>
<name>A0A120EJV5_BACMY</name>
<protein>
    <submittedName>
        <fullName evidence="1">Uncharacterized protein</fullName>
    </submittedName>
</protein>
<dbReference type="RefSeq" id="WP_060749150.1">
    <property type="nucleotide sequence ID" value="NZ_LRPH01000024.1"/>
</dbReference>
<proteinExistence type="predicted"/>
<comment type="caution">
    <text evidence="1">The sequence shown here is derived from an EMBL/GenBank/DDBJ whole genome shotgun (WGS) entry which is preliminary data.</text>
</comment>
<dbReference type="EMBL" id="LRPH01000024">
    <property type="protein sequence ID" value="KWU67545.1"/>
    <property type="molecule type" value="Genomic_DNA"/>
</dbReference>
<dbReference type="AlphaFoldDB" id="A0A120EJV5"/>
<evidence type="ECO:0000313" key="2">
    <source>
        <dbReference type="Proteomes" id="UP000065797"/>
    </source>
</evidence>
<dbReference type="Proteomes" id="UP000065797">
    <property type="component" value="Unassembled WGS sequence"/>
</dbReference>
<organism evidence="1 2">
    <name type="scientific">Bacillus mycoides</name>
    <dbReference type="NCBI Taxonomy" id="1405"/>
    <lineage>
        <taxon>Bacteria</taxon>
        <taxon>Bacillati</taxon>
        <taxon>Bacillota</taxon>
        <taxon>Bacilli</taxon>
        <taxon>Bacillales</taxon>
        <taxon>Bacillaceae</taxon>
        <taxon>Bacillus</taxon>
        <taxon>Bacillus cereus group</taxon>
    </lineage>
</organism>
<sequence>MRRKGYFIDNESKRLYNNDIVVSNKIYPNNPTLAELKQMIYNGGIEEVFISNYFDDRKNNLERESIDDVRAEWDIKYHYNICLAEEPVSLEDFPDEYLFFVEMWGNEKGKVILVLFMYH</sequence>
<accession>A0A120EJV5</accession>
<reference evidence="1 2" key="1">
    <citation type="submission" date="2016-01" db="EMBL/GenBank/DDBJ databases">
        <authorList>
            <person name="McClelland M."/>
            <person name="Jain A."/>
            <person name="Saraogi P."/>
            <person name="Mendelson R."/>
            <person name="Westerman R."/>
            <person name="SanMiguel P."/>
            <person name="Csonka L."/>
        </authorList>
    </citation>
    <scope>NUCLEOTIDE SEQUENCE [LARGE SCALE GENOMIC DNA]</scope>
    <source>
        <strain evidence="1 2">PE8-15</strain>
    </source>
</reference>